<dbReference type="Pfam" id="PF20036">
    <property type="entry name" value="Gp13-like"/>
    <property type="match status" value="1"/>
</dbReference>
<reference evidence="1 2" key="1">
    <citation type="submission" date="2017-12" db="EMBL/GenBank/DDBJ databases">
        <title>Draft Genome sequences of multiple microbial strains isolated from spacecraft associated surfaces.</title>
        <authorList>
            <person name="Seuylemezian A."/>
            <person name="Vaishampayan P."/>
            <person name="Venkateswaran K."/>
        </authorList>
    </citation>
    <scope>NUCLEOTIDE SEQUENCE [LARGE SCALE GENOMIC DNA]</scope>
    <source>
        <strain evidence="1 2">2P01AA</strain>
    </source>
</reference>
<organism evidence="1 2">
    <name type="scientific">Acinetobacter proteolyticus</name>
    <dbReference type="NCBI Taxonomy" id="1776741"/>
    <lineage>
        <taxon>Bacteria</taxon>
        <taxon>Pseudomonadati</taxon>
        <taxon>Pseudomonadota</taxon>
        <taxon>Gammaproteobacteria</taxon>
        <taxon>Moraxellales</taxon>
        <taxon>Moraxellaceae</taxon>
        <taxon>Acinetobacter</taxon>
    </lineage>
</organism>
<gene>
    <name evidence="1" type="ORF">CW311_11440</name>
</gene>
<proteinExistence type="predicted"/>
<keyword evidence="1" id="KW-0808">Transferase</keyword>
<comment type="caution">
    <text evidence="1">The sequence shown here is derived from an EMBL/GenBank/DDBJ whole genome shotgun (WGS) entry which is preliminary data.</text>
</comment>
<keyword evidence="1" id="KW-0489">Methyltransferase</keyword>
<evidence type="ECO:0000313" key="2">
    <source>
        <dbReference type="Proteomes" id="UP000233553"/>
    </source>
</evidence>
<dbReference type="Proteomes" id="UP000233553">
    <property type="component" value="Unassembled WGS sequence"/>
</dbReference>
<name>A0A2N0WEW1_9GAMM</name>
<dbReference type="GO" id="GO:0032259">
    <property type="term" value="P:methylation"/>
    <property type="evidence" value="ECO:0007669"/>
    <property type="project" value="UniProtKB-KW"/>
</dbReference>
<sequence length="314" mass="33535">MAETKIADVIVPELFTQYVLNKTTKKSALWQSGIVGELDVEVAFGTQGGSTVNIPFWNDLDGESEVLSDNQALTVNNIAAGQDIAILHARGKAWGANDLAKALSGDDPLGAVGDLVADYWAREFQGFTVNTLKGVFGSASMASNTHDISAGASAVIDGVSFIDASYKLGDAVDKLTSIAMHSATMAALAKQGLIETVRDADGVVLYKTFMDRRVIVDDGMPVDGDVFTSFLFGQGAIGFQDIGAPVGVETDRDSLAGSDILINRRHFVLHPRGIKWSGAMGIAPNNSGLSTENNWERVYDPKQIRIVAFKHKVK</sequence>
<protein>
    <submittedName>
        <fullName evidence="1">Methyltransferase</fullName>
    </submittedName>
</protein>
<accession>A0A2N0WEW1</accession>
<evidence type="ECO:0000313" key="1">
    <source>
        <dbReference type="EMBL" id="PKF33408.1"/>
    </source>
</evidence>
<dbReference type="SUPFAM" id="SSF56563">
    <property type="entry name" value="Major capsid protein gp5"/>
    <property type="match status" value="1"/>
</dbReference>
<dbReference type="GO" id="GO:0008168">
    <property type="term" value="F:methyltransferase activity"/>
    <property type="evidence" value="ECO:0007669"/>
    <property type="project" value="UniProtKB-KW"/>
</dbReference>
<dbReference type="AlphaFoldDB" id="A0A2N0WEW1"/>
<dbReference type="RefSeq" id="WP_101236584.1">
    <property type="nucleotide sequence ID" value="NZ_PISJ01000013.1"/>
</dbReference>
<dbReference type="InterPro" id="IPR045404">
    <property type="entry name" value="Gp13-like"/>
</dbReference>
<dbReference type="EMBL" id="PISJ01000013">
    <property type="protein sequence ID" value="PKF33408.1"/>
    <property type="molecule type" value="Genomic_DNA"/>
</dbReference>